<accession>A0A3M7BA25</accession>
<proteinExistence type="predicted"/>
<dbReference type="PROSITE" id="PS50097">
    <property type="entry name" value="BTB"/>
    <property type="match status" value="1"/>
</dbReference>
<reference evidence="2 3" key="1">
    <citation type="journal article" date="2018" name="BMC Genomics">
        <title>Genomic evidence for intraspecific hybridization in a clonal and extremely halotolerant yeast.</title>
        <authorList>
            <person name="Gostincar C."/>
            <person name="Stajich J.E."/>
            <person name="Zupancic J."/>
            <person name="Zalar P."/>
            <person name="Gunde-Cimerman N."/>
        </authorList>
    </citation>
    <scope>NUCLEOTIDE SEQUENCE [LARGE SCALE GENOMIC DNA]</scope>
    <source>
        <strain evidence="2 3">EXF-151</strain>
    </source>
</reference>
<comment type="caution">
    <text evidence="2">The sequence shown here is derived from an EMBL/GenBank/DDBJ whole genome shotgun (WGS) entry which is preliminary data.</text>
</comment>
<protein>
    <recommendedName>
        <fullName evidence="1">BTB domain-containing protein</fullName>
    </recommendedName>
</protein>
<dbReference type="OrthoDB" id="3815746at2759"/>
<dbReference type="AlphaFoldDB" id="A0A3M7BA25"/>
<evidence type="ECO:0000313" key="2">
    <source>
        <dbReference type="EMBL" id="RMY36280.1"/>
    </source>
</evidence>
<gene>
    <name evidence="2" type="ORF">D0865_13676</name>
</gene>
<evidence type="ECO:0000259" key="1">
    <source>
        <dbReference type="PROSITE" id="PS50097"/>
    </source>
</evidence>
<organism evidence="2 3">
    <name type="scientific">Hortaea werneckii</name>
    <name type="common">Black yeast</name>
    <name type="synonym">Cladosporium werneckii</name>
    <dbReference type="NCBI Taxonomy" id="91943"/>
    <lineage>
        <taxon>Eukaryota</taxon>
        <taxon>Fungi</taxon>
        <taxon>Dikarya</taxon>
        <taxon>Ascomycota</taxon>
        <taxon>Pezizomycotina</taxon>
        <taxon>Dothideomycetes</taxon>
        <taxon>Dothideomycetidae</taxon>
        <taxon>Mycosphaerellales</taxon>
        <taxon>Teratosphaeriaceae</taxon>
        <taxon>Hortaea</taxon>
    </lineage>
</organism>
<sequence>MKRKRDVIDFTDDIIHVKCGGSDKLMHIHRSLLEKMLGPLEVFELVCDEFDPMTNKLDLSTGAQHDGFQLIAQWLYTGEIGLADEASGPVTALNVVVNAYYAADRLCFDRTALYWSSLANAIMDHLVDRVINPEKYGAAITVEDLLKIPRIPDTEPSHFFRDWLVHGDLTSILRPEQLDHLFDDRSTGKFLRDVLEQRLGVAGTTPWEKNPCAYHLHMKGSKQCQARTSTARMLTDNSTKSSQVD</sequence>
<dbReference type="VEuPathDB" id="FungiDB:BTJ68_12254"/>
<name>A0A3M7BA25_HORWE</name>
<dbReference type="Proteomes" id="UP000270230">
    <property type="component" value="Unassembled WGS sequence"/>
</dbReference>
<dbReference type="EMBL" id="QWIN01001808">
    <property type="protein sequence ID" value="RMY36280.1"/>
    <property type="molecule type" value="Genomic_DNA"/>
</dbReference>
<evidence type="ECO:0000313" key="3">
    <source>
        <dbReference type="Proteomes" id="UP000270230"/>
    </source>
</evidence>
<dbReference type="InterPro" id="IPR000210">
    <property type="entry name" value="BTB/POZ_dom"/>
</dbReference>
<feature type="domain" description="BTB" evidence="1">
    <location>
        <begin position="11"/>
        <end position="84"/>
    </location>
</feature>